<dbReference type="PANTHER" id="PTHR33798">
    <property type="entry name" value="FLAVOPROTEIN OXYGENASE"/>
    <property type="match status" value="1"/>
</dbReference>
<accession>A0A160TQQ7</accession>
<evidence type="ECO:0000256" key="2">
    <source>
        <dbReference type="ARBA" id="ARBA00022630"/>
    </source>
</evidence>
<name>A0A160TQQ7_9ZZZZ</name>
<sequence>MYVDITQLDPQQIYITLTQTVIPRPIAWVLSENANGSLNLAPYSFFNAVSSEPPLVMISTGLKPDGRPKDTRENIEQRRDFLVHIASVAQLEDLNASSATLSAGESEVDHLGLTTVPLAGSRLPRLKDAKVAFVCTLYKIQNIGDNTTSMILGRVRGVYLDDEVVGHDSKGRRQIHADRIHPVGRLGAGEYVDFGRMIKLKRPA</sequence>
<dbReference type="GO" id="GO:0010181">
    <property type="term" value="F:FMN binding"/>
    <property type="evidence" value="ECO:0007669"/>
    <property type="project" value="InterPro"/>
</dbReference>
<dbReference type="Gene3D" id="2.30.110.10">
    <property type="entry name" value="Electron Transport, Fmn-binding Protein, Chain A"/>
    <property type="match status" value="1"/>
</dbReference>
<proteinExistence type="inferred from homology"/>
<dbReference type="GO" id="GO:0004497">
    <property type="term" value="F:monooxygenase activity"/>
    <property type="evidence" value="ECO:0007669"/>
    <property type="project" value="UniProtKB-KW"/>
</dbReference>
<dbReference type="PANTHER" id="PTHR33798:SF5">
    <property type="entry name" value="FLAVIN REDUCTASE LIKE DOMAIN-CONTAINING PROTEIN"/>
    <property type="match status" value="1"/>
</dbReference>
<comment type="similarity">
    <text evidence="4">Belongs to the flavoredoxin family.</text>
</comment>
<evidence type="ECO:0000256" key="4">
    <source>
        <dbReference type="ARBA" id="ARBA00038054"/>
    </source>
</evidence>
<evidence type="ECO:0000256" key="3">
    <source>
        <dbReference type="ARBA" id="ARBA00022643"/>
    </source>
</evidence>
<organism evidence="6">
    <name type="scientific">hydrothermal vent metagenome</name>
    <dbReference type="NCBI Taxonomy" id="652676"/>
    <lineage>
        <taxon>unclassified sequences</taxon>
        <taxon>metagenomes</taxon>
        <taxon>ecological metagenomes</taxon>
    </lineage>
</organism>
<dbReference type="EMBL" id="CZRL01000036">
    <property type="protein sequence ID" value="CUS50724.1"/>
    <property type="molecule type" value="Genomic_DNA"/>
</dbReference>
<evidence type="ECO:0000313" key="6">
    <source>
        <dbReference type="EMBL" id="CUS50724.1"/>
    </source>
</evidence>
<dbReference type="Pfam" id="PF01613">
    <property type="entry name" value="Flavin_Reduct"/>
    <property type="match status" value="1"/>
</dbReference>
<dbReference type="InterPro" id="IPR002563">
    <property type="entry name" value="Flavin_Rdtase-like_dom"/>
</dbReference>
<protein>
    <submittedName>
        <fullName evidence="6">Nitrilotriacetate monooxygenase component B</fullName>
        <ecNumber evidence="6">1.14.13.-</ecNumber>
    </submittedName>
</protein>
<gene>
    <name evidence="6" type="ORF">MGWOODY_XGa1177</name>
</gene>
<keyword evidence="6" id="KW-0560">Oxidoreductase</keyword>
<comment type="cofactor">
    <cofactor evidence="1">
        <name>FMN</name>
        <dbReference type="ChEBI" id="CHEBI:58210"/>
    </cofactor>
</comment>
<evidence type="ECO:0000256" key="1">
    <source>
        <dbReference type="ARBA" id="ARBA00001917"/>
    </source>
</evidence>
<dbReference type="AlphaFoldDB" id="A0A160TQQ7"/>
<reference evidence="6" key="1">
    <citation type="submission" date="2015-10" db="EMBL/GenBank/DDBJ databases">
        <authorList>
            <person name="Gilbert D.G."/>
        </authorList>
    </citation>
    <scope>NUCLEOTIDE SEQUENCE</scope>
</reference>
<keyword evidence="3" id="KW-0288">FMN</keyword>
<keyword evidence="2" id="KW-0285">Flavoprotein</keyword>
<dbReference type="EC" id="1.14.13.-" evidence="6"/>
<feature type="domain" description="Flavin reductase like" evidence="5">
    <location>
        <begin position="19"/>
        <end position="173"/>
    </location>
</feature>
<dbReference type="SUPFAM" id="SSF50475">
    <property type="entry name" value="FMN-binding split barrel"/>
    <property type="match status" value="1"/>
</dbReference>
<dbReference type="SMART" id="SM00903">
    <property type="entry name" value="Flavin_Reduct"/>
    <property type="match status" value="1"/>
</dbReference>
<evidence type="ECO:0000259" key="5">
    <source>
        <dbReference type="SMART" id="SM00903"/>
    </source>
</evidence>
<keyword evidence="6" id="KW-0503">Monooxygenase</keyword>
<dbReference type="InterPro" id="IPR012349">
    <property type="entry name" value="Split_barrel_FMN-bd"/>
</dbReference>